<dbReference type="InterPro" id="IPR036820">
    <property type="entry name" value="Archease_dom_sf"/>
</dbReference>
<dbReference type="PANTHER" id="PTHR12682">
    <property type="entry name" value="ARCHEASE"/>
    <property type="match status" value="1"/>
</dbReference>
<dbReference type="InterPro" id="IPR023572">
    <property type="entry name" value="Archease_dom"/>
</dbReference>
<dbReference type="Pfam" id="PF01951">
    <property type="entry name" value="Archease"/>
    <property type="match status" value="1"/>
</dbReference>
<evidence type="ECO:0000313" key="6">
    <source>
        <dbReference type="EMBL" id="KUG24746.1"/>
    </source>
</evidence>
<dbReference type="GO" id="GO:0046872">
    <property type="term" value="F:metal ion binding"/>
    <property type="evidence" value="ECO:0007669"/>
    <property type="project" value="UniProtKB-KW"/>
</dbReference>
<sequence length="141" mass="16542">MYKYKFIEHTADIAVELTASTIEELFLCAVDAWNKTMLDADILYEDEKIKLDFEAESLEELLVNFLSEINYLFLSKKWFCTSAEDIKLIHTDKYKLTARLAGLIVDNSKIDFKEEIKAITYHQLEIKKVNNLYTTRIVFDI</sequence>
<dbReference type="Gene3D" id="3.55.10.10">
    <property type="entry name" value="Archease domain"/>
    <property type="match status" value="1"/>
</dbReference>
<dbReference type="SUPFAM" id="SSF69819">
    <property type="entry name" value="MTH1598-like"/>
    <property type="match status" value="1"/>
</dbReference>
<evidence type="ECO:0000256" key="1">
    <source>
        <dbReference type="ARBA" id="ARBA00007963"/>
    </source>
</evidence>
<proteinExistence type="inferred from homology"/>
<comment type="caution">
    <text evidence="6">The sequence shown here is derived from an EMBL/GenBank/DDBJ whole genome shotgun (WGS) entry which is preliminary data.</text>
</comment>
<comment type="similarity">
    <text evidence="1">Belongs to the archease family.</text>
</comment>
<organism evidence="6">
    <name type="scientific">hydrocarbon metagenome</name>
    <dbReference type="NCBI Taxonomy" id="938273"/>
    <lineage>
        <taxon>unclassified sequences</taxon>
        <taxon>metagenomes</taxon>
        <taxon>ecological metagenomes</taxon>
    </lineage>
</organism>
<dbReference type="PANTHER" id="PTHR12682:SF11">
    <property type="entry name" value="PROTEIN ARCHEASE"/>
    <property type="match status" value="1"/>
</dbReference>
<keyword evidence="2" id="KW-0819">tRNA processing</keyword>
<feature type="domain" description="Archease" evidence="5">
    <location>
        <begin position="4"/>
        <end position="141"/>
    </location>
</feature>
<keyword evidence="4" id="KW-0106">Calcium</keyword>
<dbReference type="EMBL" id="LNQE01000824">
    <property type="protein sequence ID" value="KUG24746.1"/>
    <property type="molecule type" value="Genomic_DNA"/>
</dbReference>
<evidence type="ECO:0000256" key="2">
    <source>
        <dbReference type="ARBA" id="ARBA00022694"/>
    </source>
</evidence>
<reference evidence="6" key="1">
    <citation type="journal article" date="2015" name="Proc. Natl. Acad. Sci. U.S.A.">
        <title>Networks of energetic and metabolic interactions define dynamics in microbial communities.</title>
        <authorList>
            <person name="Embree M."/>
            <person name="Liu J.K."/>
            <person name="Al-Bassam M.M."/>
            <person name="Zengler K."/>
        </authorList>
    </citation>
    <scope>NUCLEOTIDE SEQUENCE</scope>
</reference>
<protein>
    <submittedName>
        <fullName evidence="6">Archease</fullName>
    </submittedName>
</protein>
<name>A0A0W8FV72_9ZZZZ</name>
<dbReference type="InterPro" id="IPR002804">
    <property type="entry name" value="Archease"/>
</dbReference>
<dbReference type="AlphaFoldDB" id="A0A0W8FV72"/>
<gene>
    <name evidence="6" type="ORF">ASZ90_005437</name>
</gene>
<dbReference type="GO" id="GO:0008033">
    <property type="term" value="P:tRNA processing"/>
    <property type="evidence" value="ECO:0007669"/>
    <property type="project" value="UniProtKB-KW"/>
</dbReference>
<evidence type="ECO:0000256" key="3">
    <source>
        <dbReference type="ARBA" id="ARBA00022723"/>
    </source>
</evidence>
<accession>A0A0W8FV72</accession>
<evidence type="ECO:0000259" key="5">
    <source>
        <dbReference type="Pfam" id="PF01951"/>
    </source>
</evidence>
<keyword evidence="3" id="KW-0479">Metal-binding</keyword>
<evidence type="ECO:0000256" key="4">
    <source>
        <dbReference type="ARBA" id="ARBA00022837"/>
    </source>
</evidence>